<name>A0A7I7XUZ5_9MYCO</name>
<reference evidence="1" key="1">
    <citation type="journal article" date="2019" name="Emerg. Microbes Infect.">
        <title>Comprehensive subspecies identification of 175 nontuberculous mycobacteria species based on 7547 genomic profiles.</title>
        <authorList>
            <person name="Matsumoto Y."/>
            <person name="Kinjo T."/>
            <person name="Motooka D."/>
            <person name="Nabeya D."/>
            <person name="Jung N."/>
            <person name="Uechi K."/>
            <person name="Horii T."/>
            <person name="Iida T."/>
            <person name="Fujita J."/>
            <person name="Nakamura S."/>
        </authorList>
    </citation>
    <scope>NUCLEOTIDE SEQUENCE [LARGE SCALE GENOMIC DNA]</scope>
    <source>
        <strain evidence="1">JCM 13671</strain>
    </source>
</reference>
<keyword evidence="2" id="KW-1185">Reference proteome</keyword>
<evidence type="ECO:0000313" key="2">
    <source>
        <dbReference type="Proteomes" id="UP000466931"/>
    </source>
</evidence>
<gene>
    <name evidence="1" type="ORF">MCNF_15860</name>
</gene>
<dbReference type="EMBL" id="AP022612">
    <property type="protein sequence ID" value="BBZ32981.1"/>
    <property type="molecule type" value="Genomic_DNA"/>
</dbReference>
<protein>
    <submittedName>
        <fullName evidence="1">Uncharacterized protein</fullName>
    </submittedName>
</protein>
<accession>A0A7I7XUZ5</accession>
<reference evidence="1" key="2">
    <citation type="submission" date="2020-02" db="EMBL/GenBank/DDBJ databases">
        <authorList>
            <person name="Matsumoto Y."/>
            <person name="Motooka D."/>
            <person name="Nakamura S."/>
        </authorList>
    </citation>
    <scope>NUCLEOTIDE SEQUENCE</scope>
    <source>
        <strain evidence="1">JCM 13671</strain>
    </source>
</reference>
<proteinExistence type="predicted"/>
<evidence type="ECO:0000313" key="1">
    <source>
        <dbReference type="EMBL" id="BBZ32981.1"/>
    </source>
</evidence>
<dbReference type="AlphaFoldDB" id="A0A7I7XUZ5"/>
<dbReference type="Proteomes" id="UP000466931">
    <property type="component" value="Chromosome"/>
</dbReference>
<dbReference type="RefSeq" id="WP_234812923.1">
    <property type="nucleotide sequence ID" value="NZ_AP022612.1"/>
</dbReference>
<sequence>MIAEATDLDGNHVIMRRGYYDAVTRQGFGWDKAYWRHGVVNPNVFKDLISHSQPISNTGGTLVYEVPINRVRCTSGLFGLISCDDTGESLTMRIVANTNASPEIPGGGQKGLITMYPIAGGSGVVEIEPTWTWTPPWVNNNVPIN</sequence>
<organism evidence="1 2">
    <name type="scientific">Mycolicibacterium confluentis</name>
    <dbReference type="NCBI Taxonomy" id="28047"/>
    <lineage>
        <taxon>Bacteria</taxon>
        <taxon>Bacillati</taxon>
        <taxon>Actinomycetota</taxon>
        <taxon>Actinomycetes</taxon>
        <taxon>Mycobacteriales</taxon>
        <taxon>Mycobacteriaceae</taxon>
        <taxon>Mycolicibacterium</taxon>
    </lineage>
</organism>